<feature type="domain" description="DUF243" evidence="3">
    <location>
        <begin position="171"/>
        <end position="272"/>
    </location>
</feature>
<dbReference type="GO" id="GO:0008010">
    <property type="term" value="F:structural constituent of chitin-based larval cuticle"/>
    <property type="evidence" value="ECO:0007669"/>
    <property type="project" value="TreeGrafter"/>
</dbReference>
<dbReference type="AlphaFoldDB" id="A0A0K8TYR5"/>
<feature type="compositionally biased region" description="Gly residues" evidence="1">
    <location>
        <begin position="317"/>
        <end position="331"/>
    </location>
</feature>
<keyword evidence="2" id="KW-0732">Signal</keyword>
<feature type="signal peptide" evidence="2">
    <location>
        <begin position="1"/>
        <end position="15"/>
    </location>
</feature>
<feature type="region of interest" description="Disordered" evidence="1">
    <location>
        <begin position="134"/>
        <end position="168"/>
    </location>
</feature>
<dbReference type="EMBL" id="GDHF01032906">
    <property type="protein sequence ID" value="JAI19408.1"/>
    <property type="molecule type" value="Transcribed_RNA"/>
</dbReference>
<dbReference type="InterPro" id="IPR004145">
    <property type="entry name" value="DUF243"/>
</dbReference>
<proteinExistence type="predicted"/>
<protein>
    <recommendedName>
        <fullName evidence="3">DUF243 domain-containing protein</fullName>
    </recommendedName>
</protein>
<dbReference type="PANTHER" id="PTHR31927:SF2">
    <property type="entry name" value="FI07246P-RELATED"/>
    <property type="match status" value="1"/>
</dbReference>
<sequence>MRAFVVMCFVALATADKLGYNYHPVGNSDSGLSFTPGSSGLGGLGGLGGGSSAGLGAPGGGLGGSLSGLGGDLSGGLSGTGGLSGLKGYGGLGDGASSGLGSLSGSLGGLADLSGSLGGLSSGLAGNLGGLGGSSSGSLESNSDGNDSSDSSTSSGPNSSSSSSAGAPGVVEYEKEFYTYTADDNDFDEPEANDQASRSAKKNIRVIFIKGPENYDLENAAINLARQASEQRTAIYVLQKQTSVSDLAKKLQDSHDAQSHQPEVHFVKYRTPEDAANAQKVIQAQYDQLDGPSQAHDGGVAPVHNFASPAAHGGALGFDGGVSGPAGGVPGGNEQLDGPEKSAPSATYLPLAILRKLRF</sequence>
<feature type="chain" id="PRO_5012339304" description="DUF243 domain-containing protein" evidence="2">
    <location>
        <begin position="16"/>
        <end position="359"/>
    </location>
</feature>
<dbReference type="GO" id="GO:0062129">
    <property type="term" value="C:chitin-based extracellular matrix"/>
    <property type="evidence" value="ECO:0007669"/>
    <property type="project" value="TreeGrafter"/>
</dbReference>
<dbReference type="Pfam" id="PF03103">
    <property type="entry name" value="DUF243"/>
    <property type="match status" value="1"/>
</dbReference>
<dbReference type="SMART" id="SM00690">
    <property type="entry name" value="DM5"/>
    <property type="match status" value="1"/>
</dbReference>
<dbReference type="PANTHER" id="PTHR31927">
    <property type="entry name" value="FI07246P-RELATED-RELATED"/>
    <property type="match status" value="1"/>
</dbReference>
<dbReference type="GO" id="GO:0040003">
    <property type="term" value="P:chitin-based cuticle development"/>
    <property type="evidence" value="ECO:0007669"/>
    <property type="project" value="TreeGrafter"/>
</dbReference>
<name>A0A0K8TYR5_BACLA</name>
<accession>A0A0K8TYR5</accession>
<feature type="compositionally biased region" description="Low complexity" evidence="1">
    <location>
        <begin position="136"/>
        <end position="168"/>
    </location>
</feature>
<evidence type="ECO:0000313" key="4">
    <source>
        <dbReference type="EMBL" id="JAI19408.1"/>
    </source>
</evidence>
<evidence type="ECO:0000259" key="3">
    <source>
        <dbReference type="SMART" id="SM00690"/>
    </source>
</evidence>
<evidence type="ECO:0000256" key="1">
    <source>
        <dbReference type="SAM" id="MobiDB-lite"/>
    </source>
</evidence>
<gene>
    <name evidence="4" type="ORF">c0_g1_i1</name>
</gene>
<reference evidence="4" key="1">
    <citation type="submission" date="2015-06" db="EMBL/GenBank/DDBJ databases">
        <authorList>
            <person name="Hoefler B.C."/>
            <person name="Straight P.D."/>
        </authorList>
    </citation>
    <scope>NUCLEOTIDE SEQUENCE</scope>
</reference>
<evidence type="ECO:0000256" key="2">
    <source>
        <dbReference type="SAM" id="SignalP"/>
    </source>
</evidence>
<organism evidence="4">
    <name type="scientific">Bactrocera latifrons</name>
    <name type="common">Malaysian fruit fly</name>
    <name type="synonym">Chaetodacus latifrons</name>
    <dbReference type="NCBI Taxonomy" id="174628"/>
    <lineage>
        <taxon>Eukaryota</taxon>
        <taxon>Metazoa</taxon>
        <taxon>Ecdysozoa</taxon>
        <taxon>Arthropoda</taxon>
        <taxon>Hexapoda</taxon>
        <taxon>Insecta</taxon>
        <taxon>Pterygota</taxon>
        <taxon>Neoptera</taxon>
        <taxon>Endopterygota</taxon>
        <taxon>Diptera</taxon>
        <taxon>Brachycera</taxon>
        <taxon>Muscomorpha</taxon>
        <taxon>Tephritoidea</taxon>
        <taxon>Tephritidae</taxon>
        <taxon>Bactrocera</taxon>
        <taxon>Bactrocera</taxon>
    </lineage>
</organism>
<feature type="region of interest" description="Disordered" evidence="1">
    <location>
        <begin position="317"/>
        <end position="344"/>
    </location>
</feature>
<dbReference type="OrthoDB" id="8064653at2759"/>